<feature type="region of interest" description="Disordered" evidence="1">
    <location>
        <begin position="369"/>
        <end position="439"/>
    </location>
</feature>
<dbReference type="EMBL" id="JADBJN010000002">
    <property type="protein sequence ID" value="KAG5677712.1"/>
    <property type="molecule type" value="Genomic_DNA"/>
</dbReference>
<feature type="transmembrane region" description="Helical" evidence="2">
    <location>
        <begin position="87"/>
        <end position="110"/>
    </location>
</feature>
<feature type="transmembrane region" description="Helical" evidence="2">
    <location>
        <begin position="122"/>
        <end position="149"/>
    </location>
</feature>
<proteinExistence type="predicted"/>
<evidence type="ECO:0000313" key="3">
    <source>
        <dbReference type="EMBL" id="KAG5677712.1"/>
    </source>
</evidence>
<organism evidence="3 4">
    <name type="scientific">Polypedilum vanderplanki</name>
    <name type="common">Sleeping chironomid midge</name>
    <dbReference type="NCBI Taxonomy" id="319348"/>
    <lineage>
        <taxon>Eukaryota</taxon>
        <taxon>Metazoa</taxon>
        <taxon>Ecdysozoa</taxon>
        <taxon>Arthropoda</taxon>
        <taxon>Hexapoda</taxon>
        <taxon>Insecta</taxon>
        <taxon>Pterygota</taxon>
        <taxon>Neoptera</taxon>
        <taxon>Endopterygota</taxon>
        <taxon>Diptera</taxon>
        <taxon>Nematocera</taxon>
        <taxon>Chironomoidea</taxon>
        <taxon>Chironomidae</taxon>
        <taxon>Chironominae</taxon>
        <taxon>Polypedilum</taxon>
        <taxon>Polypedilum</taxon>
    </lineage>
</organism>
<evidence type="ECO:0000256" key="1">
    <source>
        <dbReference type="SAM" id="MobiDB-lite"/>
    </source>
</evidence>
<feature type="compositionally biased region" description="Polar residues" evidence="1">
    <location>
        <begin position="423"/>
        <end position="433"/>
    </location>
</feature>
<feature type="transmembrane region" description="Helical" evidence="2">
    <location>
        <begin position="35"/>
        <end position="55"/>
    </location>
</feature>
<comment type="caution">
    <text evidence="3">The sequence shown here is derived from an EMBL/GenBank/DDBJ whole genome shotgun (WGS) entry which is preliminary data.</text>
</comment>
<reference evidence="3" key="1">
    <citation type="submission" date="2021-03" db="EMBL/GenBank/DDBJ databases">
        <title>Chromosome level genome of the anhydrobiotic midge Polypedilum vanderplanki.</title>
        <authorList>
            <person name="Yoshida Y."/>
            <person name="Kikawada T."/>
            <person name="Gusev O."/>
        </authorList>
    </citation>
    <scope>NUCLEOTIDE SEQUENCE</scope>
    <source>
        <strain evidence="3">NIAS01</strain>
        <tissue evidence="3">Whole body or cell culture</tissue>
    </source>
</reference>
<gene>
    <name evidence="3" type="ORF">PVAND_007444</name>
</gene>
<feature type="compositionally biased region" description="Basic and acidic residues" evidence="1">
    <location>
        <begin position="507"/>
        <end position="516"/>
    </location>
</feature>
<protein>
    <submittedName>
        <fullName evidence="3">Uncharacterized protein</fullName>
    </submittedName>
</protein>
<dbReference type="OrthoDB" id="7967436at2759"/>
<feature type="compositionally biased region" description="Polar residues" evidence="1">
    <location>
        <begin position="395"/>
        <end position="410"/>
    </location>
</feature>
<dbReference type="Proteomes" id="UP001107558">
    <property type="component" value="Chromosome 2"/>
</dbReference>
<keyword evidence="2" id="KW-1133">Transmembrane helix</keyword>
<feature type="transmembrane region" description="Helical" evidence="2">
    <location>
        <begin position="6"/>
        <end position="28"/>
    </location>
</feature>
<sequence>MKGYKTVLYSAVVYSVIIGAVYVAYAILALLARWCVIEMTGGPVIYMMFLLYFRVPNCETQIQWDLLDVTNGAVVSMPNETETVQRTFIFVIVSLGLHAALIVAALYGLCGVNNSCLGRKSFLVFIAPWVVVWVAIIVLDVLASVYFIIDTISATSVDGIMEMLEVLNTIENRSSFEQLASHHKYLPPILMLLGSSKLFIFFIANIVWVVFIVKAGWTASTYHKYLDQTRRNYENTMANVNPAFEGLRDDIVAQKQHERQMGYLVDQSSIHEIAASTTTVTAPSSDQVETRYNDTTRVQAAVYPYQMPQQTQIIEEDPKYKIQRPTTLVIPPVERPSSQQQQYRNELNDREIDNRLSRYQETNGNVVKNFEPLNDIPEQQQSNTRVRVLPPVVHTNRQLNEQKPQMSRSQSELKKPIPPPKPQTNRYSMQPYGNESPVLYRPERVSNSNARVERNSSSIRAPDELRSQLPWSYFKPREDVPRRAFNNLDENEETPNVPVPDYTLHYGRRERTKLSDSDGDGSWNHHQRY</sequence>
<accession>A0A9J6C776</accession>
<dbReference type="AlphaFoldDB" id="A0A9J6C776"/>
<keyword evidence="4" id="KW-1185">Reference proteome</keyword>
<evidence type="ECO:0000256" key="2">
    <source>
        <dbReference type="SAM" id="Phobius"/>
    </source>
</evidence>
<keyword evidence="2" id="KW-0472">Membrane</keyword>
<evidence type="ECO:0000313" key="4">
    <source>
        <dbReference type="Proteomes" id="UP001107558"/>
    </source>
</evidence>
<feature type="transmembrane region" description="Helical" evidence="2">
    <location>
        <begin position="198"/>
        <end position="217"/>
    </location>
</feature>
<name>A0A9J6C776_POLVA</name>
<feature type="region of interest" description="Disordered" evidence="1">
    <location>
        <begin position="488"/>
        <end position="529"/>
    </location>
</feature>
<keyword evidence="2" id="KW-0812">Transmembrane</keyword>